<comment type="similarity">
    <text evidence="1">Belongs to the glycosyltransferase 10 family.</text>
</comment>
<name>A0ABR7E5B8_9BACT</name>
<organism evidence="6 7">
    <name type="scientific">Parabacteroides segnis</name>
    <dbReference type="NCBI Taxonomy" id="2763058"/>
    <lineage>
        <taxon>Bacteria</taxon>
        <taxon>Pseudomonadati</taxon>
        <taxon>Bacteroidota</taxon>
        <taxon>Bacteroidia</taxon>
        <taxon>Bacteroidales</taxon>
        <taxon>Tannerellaceae</taxon>
        <taxon>Parabacteroides</taxon>
    </lineage>
</organism>
<dbReference type="PANTHER" id="PTHR11929:SF194">
    <property type="entry name" value="ALPHA-(1,3)-FUCOSYLTRANSFERASE 10"/>
    <property type="match status" value="1"/>
</dbReference>
<evidence type="ECO:0000259" key="5">
    <source>
        <dbReference type="Pfam" id="PF18025"/>
    </source>
</evidence>
<sequence>MKTIRCNFVDLWENPLEIGWIAPLLSEYDLVIDEKNPDYLFYSCFGNKHLQYNNCIKIFLCGENILPDFNLCDYALSLSTIDYADRTFRIRIPNFYEYEQLKRHLDADTLLNRRFCNFVYRNSNADPIRVRFFQELSKYKKVDSASSLMNNMEGPVSLPTNDDLMDFQRQYKFTIAMENSSFPGYITEKILHPFLAMSLPIYWGAPNISSDYNPNSFVNIMDYSSVEEAIEEVIRLDNDDAAYLEKMNTPFWNGDSFESFQQSETERLLAFYRHIFEQPKENAFRRTSDGWMGVYTRDMQEKNIEPTFARLIKKNYKSCVRMVCKKVILFRLKIKK</sequence>
<reference evidence="6 7" key="1">
    <citation type="submission" date="2020-08" db="EMBL/GenBank/DDBJ databases">
        <title>Genome public.</title>
        <authorList>
            <person name="Liu C."/>
            <person name="Sun Q."/>
        </authorList>
    </citation>
    <scope>NUCLEOTIDE SEQUENCE [LARGE SCALE GENOMIC DNA]</scope>
    <source>
        <strain evidence="6 7">BX2</strain>
    </source>
</reference>
<dbReference type="InterPro" id="IPR038577">
    <property type="entry name" value="GT10-like_C_sf"/>
</dbReference>
<evidence type="ECO:0000256" key="3">
    <source>
        <dbReference type="ARBA" id="ARBA00022679"/>
    </source>
</evidence>
<proteinExistence type="inferred from homology"/>
<protein>
    <recommendedName>
        <fullName evidence="8">Alpha-(1,3)-fucosyltransferase FucT N-terminal domain-containing protein</fullName>
    </recommendedName>
</protein>
<evidence type="ECO:0000313" key="6">
    <source>
        <dbReference type="EMBL" id="MBC5644975.1"/>
    </source>
</evidence>
<gene>
    <name evidence="6" type="ORF">H8S77_19025</name>
</gene>
<evidence type="ECO:0000259" key="4">
    <source>
        <dbReference type="Pfam" id="PF00852"/>
    </source>
</evidence>
<dbReference type="Pfam" id="PF00852">
    <property type="entry name" value="Glyco_transf_10"/>
    <property type="match status" value="1"/>
</dbReference>
<comment type="caution">
    <text evidence="6">The sequence shown here is derived from an EMBL/GenBank/DDBJ whole genome shotgun (WGS) entry which is preliminary data.</text>
</comment>
<dbReference type="Gene3D" id="3.40.50.11660">
    <property type="entry name" value="Glycosyl transferase family 10, C-terminal domain"/>
    <property type="match status" value="1"/>
</dbReference>
<dbReference type="InterPro" id="IPR001503">
    <property type="entry name" value="Glyco_trans_10"/>
</dbReference>
<dbReference type="RefSeq" id="WP_186960738.1">
    <property type="nucleotide sequence ID" value="NZ_JACOOI010000024.1"/>
</dbReference>
<feature type="domain" description="Fucosyltransferase C-terminal" evidence="4">
    <location>
        <begin position="119"/>
        <end position="245"/>
    </location>
</feature>
<evidence type="ECO:0000256" key="1">
    <source>
        <dbReference type="ARBA" id="ARBA00008919"/>
    </source>
</evidence>
<keyword evidence="7" id="KW-1185">Reference proteome</keyword>
<dbReference type="Pfam" id="PF18025">
    <property type="entry name" value="FucT_N"/>
    <property type="match status" value="1"/>
</dbReference>
<keyword evidence="2" id="KW-0328">Glycosyltransferase</keyword>
<evidence type="ECO:0000256" key="2">
    <source>
        <dbReference type="ARBA" id="ARBA00022676"/>
    </source>
</evidence>
<dbReference type="Proteomes" id="UP000644010">
    <property type="component" value="Unassembled WGS sequence"/>
</dbReference>
<feature type="domain" description="Alpha-(1,3)-fucosyltransferase FucT N-terminal" evidence="5">
    <location>
        <begin position="7"/>
        <end position="96"/>
    </location>
</feature>
<evidence type="ECO:0000313" key="7">
    <source>
        <dbReference type="Proteomes" id="UP000644010"/>
    </source>
</evidence>
<accession>A0ABR7E5B8</accession>
<dbReference type="SUPFAM" id="SSF53756">
    <property type="entry name" value="UDP-Glycosyltransferase/glycogen phosphorylase"/>
    <property type="match status" value="1"/>
</dbReference>
<keyword evidence="3" id="KW-0808">Transferase</keyword>
<dbReference type="PANTHER" id="PTHR11929">
    <property type="entry name" value="ALPHA- 1,3 -FUCOSYLTRANSFERASE"/>
    <property type="match status" value="1"/>
</dbReference>
<dbReference type="EMBL" id="JACOOI010000024">
    <property type="protein sequence ID" value="MBC5644975.1"/>
    <property type="molecule type" value="Genomic_DNA"/>
</dbReference>
<dbReference type="InterPro" id="IPR041058">
    <property type="entry name" value="FucT_N"/>
</dbReference>
<evidence type="ECO:0008006" key="8">
    <source>
        <dbReference type="Google" id="ProtNLM"/>
    </source>
</evidence>
<dbReference type="InterPro" id="IPR055270">
    <property type="entry name" value="Glyco_tran_10_C"/>
</dbReference>